<evidence type="ECO:0000313" key="2">
    <source>
        <dbReference type="Proteomes" id="UP000228751"/>
    </source>
</evidence>
<dbReference type="AlphaFoldDB" id="A0A2G4R8V9"/>
<proteinExistence type="predicted"/>
<organism evidence="1 2">
    <name type="scientific">Acetobacter pomorum</name>
    <dbReference type="NCBI Taxonomy" id="65959"/>
    <lineage>
        <taxon>Bacteria</taxon>
        <taxon>Pseudomonadati</taxon>
        <taxon>Pseudomonadota</taxon>
        <taxon>Alphaproteobacteria</taxon>
        <taxon>Acetobacterales</taxon>
        <taxon>Acetobacteraceae</taxon>
        <taxon>Acetobacter</taxon>
    </lineage>
</organism>
<dbReference type="Proteomes" id="UP000228751">
    <property type="component" value="Unassembled WGS sequence"/>
</dbReference>
<dbReference type="EMBL" id="PEBQ01000177">
    <property type="protein sequence ID" value="PHY92994.1"/>
    <property type="molecule type" value="Genomic_DNA"/>
</dbReference>
<comment type="caution">
    <text evidence="1">The sequence shown here is derived from an EMBL/GenBank/DDBJ whole genome shotgun (WGS) entry which is preliminary data.</text>
</comment>
<gene>
    <name evidence="1" type="ORF">CSR02_13800</name>
</gene>
<protein>
    <submittedName>
        <fullName evidence="1">Uncharacterized protein</fullName>
    </submittedName>
</protein>
<name>A0A2G4R8V9_9PROT</name>
<accession>A0A2G4R8V9</accession>
<keyword evidence="2" id="KW-1185">Reference proteome</keyword>
<sequence length="96" mass="10568">MSWSQASFCLQGVISLLYSGNPERTQACMSHTLCNANVWLLPRTSLQTLRAPPDALPHANKIPCGNHGIPAFTFSCQNTKGSGLPQNQPMMLWRAR</sequence>
<reference evidence="1 2" key="1">
    <citation type="submission" date="2017-10" db="EMBL/GenBank/DDBJ databases">
        <title>Genomic analysis of the genus Acetobacter.</title>
        <authorList>
            <person name="Kim K.H."/>
            <person name="Chun B.H."/>
            <person name="Son A.R."/>
            <person name="Jeon C.O."/>
        </authorList>
    </citation>
    <scope>NUCLEOTIDE SEQUENCE [LARGE SCALE GENOMIC DNA]</scope>
    <source>
        <strain evidence="1 2">LHT 2458</strain>
    </source>
</reference>
<evidence type="ECO:0000313" key="1">
    <source>
        <dbReference type="EMBL" id="PHY92994.1"/>
    </source>
</evidence>